<evidence type="ECO:0000313" key="2">
    <source>
        <dbReference type="Proteomes" id="UP001165740"/>
    </source>
</evidence>
<keyword evidence="2" id="KW-1185">Reference proteome</keyword>
<dbReference type="RefSeq" id="XP_055898395.1">
    <property type="nucleotide sequence ID" value="XM_056042420.1"/>
</dbReference>
<dbReference type="GeneID" id="106052196"/>
<keyword evidence="1" id="KW-1133">Transmembrane helix</keyword>
<evidence type="ECO:0000256" key="1">
    <source>
        <dbReference type="SAM" id="Phobius"/>
    </source>
</evidence>
<proteinExistence type="predicted"/>
<dbReference type="AlphaFoldDB" id="A0A9W3BG28"/>
<keyword evidence="1" id="KW-0812">Transmembrane</keyword>
<dbReference type="Proteomes" id="UP001165740">
    <property type="component" value="Chromosome 9"/>
</dbReference>
<organism evidence="2 3">
    <name type="scientific">Biomphalaria glabrata</name>
    <name type="common">Bloodfluke planorb</name>
    <name type="synonym">Freshwater snail</name>
    <dbReference type="NCBI Taxonomy" id="6526"/>
    <lineage>
        <taxon>Eukaryota</taxon>
        <taxon>Metazoa</taxon>
        <taxon>Spiralia</taxon>
        <taxon>Lophotrochozoa</taxon>
        <taxon>Mollusca</taxon>
        <taxon>Gastropoda</taxon>
        <taxon>Heterobranchia</taxon>
        <taxon>Euthyneura</taxon>
        <taxon>Panpulmonata</taxon>
        <taxon>Hygrophila</taxon>
        <taxon>Lymnaeoidea</taxon>
        <taxon>Planorbidae</taxon>
        <taxon>Biomphalaria</taxon>
    </lineage>
</organism>
<protein>
    <submittedName>
        <fullName evidence="3">Uncharacterized protein LOC106052196 isoform X1</fullName>
    </submittedName>
</protein>
<reference evidence="3" key="1">
    <citation type="submission" date="2025-08" db="UniProtKB">
        <authorList>
            <consortium name="RefSeq"/>
        </authorList>
    </citation>
    <scope>IDENTIFICATION</scope>
</reference>
<feature type="transmembrane region" description="Helical" evidence="1">
    <location>
        <begin position="63"/>
        <end position="83"/>
    </location>
</feature>
<gene>
    <name evidence="3" type="primary">LOC106052196</name>
</gene>
<accession>A0A9W3BG28</accession>
<dbReference type="OrthoDB" id="5954868at2759"/>
<name>A0A9W3BG28_BIOGL</name>
<dbReference type="PANTHER" id="PTHR31389">
    <property type="entry name" value="LD39211P"/>
    <property type="match status" value="1"/>
</dbReference>
<dbReference type="Pfam" id="PF07801">
    <property type="entry name" value="DUF1647"/>
    <property type="match status" value="1"/>
</dbReference>
<sequence length="450" mass="52179">MFQDTRYFCSRRTTSQPLHHFALRYRSIRLTLSLDGQFESQQLTHWNLKSYFIMSFLQSRSRLVKLCVVSGAVTLVTFMVYYYTPVHKFKSYSSTIRLQNFTKGSQNVDEPQDLVTTMTATLIKMLQGSTDMKPHNVTADCKNIWNPCRPENCSKYISQSPEKRIRDLLSPKLTLNDQDRQLISYLSYLIPENDVIFATATSSNHYDETQSMVHSLHTVVYPRVQNMSFVLLDLGLTQEQRQKTEKSCRCQVISLPFDKVPSYFKELGFCTWKPVLIMACMMKARKSVVYQDASIYWKDTIVDFLDRGDKLGLQIWGGVGMHNIPVTTLKGTFDFFGEEPCAYLNYTSLQAGINVFKQTPFVVRTILEPWAKCALEPDCICPGCTRNHINCFKPKQEIHMCHRFDQSVLSIITTKLFSYERYRFHMPGSDAENGRYVNINRGQRNPTYFN</sequence>
<dbReference type="InterPro" id="IPR012444">
    <property type="entry name" value="DUF1647"/>
</dbReference>
<evidence type="ECO:0000313" key="3">
    <source>
        <dbReference type="RefSeq" id="XP_055898395.1"/>
    </source>
</evidence>
<dbReference type="PANTHER" id="PTHR31389:SF4">
    <property type="entry name" value="LD39211P"/>
    <property type="match status" value="1"/>
</dbReference>
<keyword evidence="1" id="KW-0472">Membrane</keyword>